<evidence type="ECO:0000259" key="7">
    <source>
        <dbReference type="Pfam" id="PF01292"/>
    </source>
</evidence>
<accession>W4LXF0</accession>
<dbReference type="SUPFAM" id="SSF81342">
    <property type="entry name" value="Transmembrane di-heme cytochromes"/>
    <property type="match status" value="1"/>
</dbReference>
<evidence type="ECO:0000256" key="1">
    <source>
        <dbReference type="ARBA" id="ARBA00004651"/>
    </source>
</evidence>
<sequence>MEWFRWQQNPWGQNILRGMDWDVTWLAVVAAGLFMVIHIVMYLWRWRRMAAPAVSEAALADPSIPERVLRHSLTSRLFHWSMAASMFVLLVTGFLPIIGVNFSWVTPHWIAGLVLTGAILFHIVHATFWKGLRWMWITLDDCRQGWLTLRQAVGLGGVEPDKPGKNPLENKLFHHVTSVATIATIATGLLMMVRVDTPFWTRNPYLLPDSTWGVMFVVHGAASIALIALIMVHIYFAVRPEKRWITWSMIRGWISRRQYLTHYDPARWPLTDSERRSEVRQ</sequence>
<dbReference type="AlphaFoldDB" id="W4LXF0"/>
<evidence type="ECO:0000313" key="9">
    <source>
        <dbReference type="Proteomes" id="UP000019141"/>
    </source>
</evidence>
<keyword evidence="9" id="KW-1185">Reference proteome</keyword>
<dbReference type="GO" id="GO:0005886">
    <property type="term" value="C:plasma membrane"/>
    <property type="evidence" value="ECO:0007669"/>
    <property type="project" value="UniProtKB-SubCell"/>
</dbReference>
<dbReference type="HOGENOM" id="CLU_1037196_0_0_7"/>
<dbReference type="InterPro" id="IPR051542">
    <property type="entry name" value="Hydrogenase_cytochrome"/>
</dbReference>
<evidence type="ECO:0000256" key="2">
    <source>
        <dbReference type="ARBA" id="ARBA00022475"/>
    </source>
</evidence>
<evidence type="ECO:0000256" key="4">
    <source>
        <dbReference type="ARBA" id="ARBA00022989"/>
    </source>
</evidence>
<dbReference type="PANTHER" id="PTHR30485:SF0">
    <property type="entry name" value="NI_FE-HYDROGENASE 1 B-TYPE CYTOCHROME SUBUNIT-RELATED"/>
    <property type="match status" value="1"/>
</dbReference>
<comment type="caution">
    <text evidence="8">The sequence shown here is derived from an EMBL/GenBank/DDBJ whole genome shotgun (WGS) entry which is preliminary data.</text>
</comment>
<protein>
    <recommendedName>
        <fullName evidence="7">Cytochrome b561 bacterial/Ni-hydrogenase domain-containing protein</fullName>
    </recommendedName>
</protein>
<evidence type="ECO:0000256" key="6">
    <source>
        <dbReference type="SAM" id="Phobius"/>
    </source>
</evidence>
<organism evidence="8 9">
    <name type="scientific">Entotheonella factor</name>
    <dbReference type="NCBI Taxonomy" id="1429438"/>
    <lineage>
        <taxon>Bacteria</taxon>
        <taxon>Pseudomonadati</taxon>
        <taxon>Nitrospinota/Tectimicrobiota group</taxon>
        <taxon>Candidatus Tectimicrobiota</taxon>
        <taxon>Candidatus Entotheonellia</taxon>
        <taxon>Candidatus Entotheonellales</taxon>
        <taxon>Candidatus Entotheonellaceae</taxon>
        <taxon>Candidatus Entotheonella</taxon>
    </lineage>
</organism>
<gene>
    <name evidence="8" type="ORF">ETSY1_03015</name>
</gene>
<dbReference type="Pfam" id="PF01292">
    <property type="entry name" value="Ni_hydr_CYTB"/>
    <property type="match status" value="1"/>
</dbReference>
<feature type="transmembrane region" description="Helical" evidence="6">
    <location>
        <begin position="77"/>
        <end position="97"/>
    </location>
</feature>
<keyword evidence="2" id="KW-1003">Cell membrane</keyword>
<feature type="transmembrane region" description="Helical" evidence="6">
    <location>
        <begin position="172"/>
        <end position="193"/>
    </location>
</feature>
<name>W4LXF0_ENTF1</name>
<reference evidence="8 9" key="1">
    <citation type="journal article" date="2014" name="Nature">
        <title>An environmental bacterial taxon with a large and distinct metabolic repertoire.</title>
        <authorList>
            <person name="Wilson M.C."/>
            <person name="Mori T."/>
            <person name="Ruckert C."/>
            <person name="Uria A.R."/>
            <person name="Helf M.J."/>
            <person name="Takada K."/>
            <person name="Gernert C."/>
            <person name="Steffens U.A."/>
            <person name="Heycke N."/>
            <person name="Schmitt S."/>
            <person name="Rinke C."/>
            <person name="Helfrich E.J."/>
            <person name="Brachmann A.O."/>
            <person name="Gurgui C."/>
            <person name="Wakimoto T."/>
            <person name="Kracht M."/>
            <person name="Crusemann M."/>
            <person name="Hentschel U."/>
            <person name="Abe I."/>
            <person name="Matsunaga S."/>
            <person name="Kalinowski J."/>
            <person name="Takeyama H."/>
            <person name="Piel J."/>
        </authorList>
    </citation>
    <scope>NUCLEOTIDE SEQUENCE [LARGE SCALE GENOMIC DNA]</scope>
    <source>
        <strain evidence="9">TSY1</strain>
    </source>
</reference>
<keyword evidence="3 6" id="KW-0812">Transmembrane</keyword>
<feature type="transmembrane region" description="Helical" evidence="6">
    <location>
        <begin position="109"/>
        <end position="129"/>
    </location>
</feature>
<dbReference type="GO" id="GO:0009055">
    <property type="term" value="F:electron transfer activity"/>
    <property type="evidence" value="ECO:0007669"/>
    <property type="project" value="InterPro"/>
</dbReference>
<dbReference type="Proteomes" id="UP000019141">
    <property type="component" value="Unassembled WGS sequence"/>
</dbReference>
<dbReference type="PANTHER" id="PTHR30485">
    <property type="entry name" value="NI/FE-HYDROGENASE 1 B-TYPE CYTOCHROME SUBUNIT"/>
    <property type="match status" value="1"/>
</dbReference>
<feature type="domain" description="Cytochrome b561 bacterial/Ni-hydrogenase" evidence="7">
    <location>
        <begin position="70"/>
        <end position="252"/>
    </location>
</feature>
<evidence type="ECO:0000256" key="5">
    <source>
        <dbReference type="ARBA" id="ARBA00023136"/>
    </source>
</evidence>
<proteinExistence type="predicted"/>
<dbReference type="InterPro" id="IPR016174">
    <property type="entry name" value="Di-haem_cyt_TM"/>
</dbReference>
<evidence type="ECO:0000256" key="3">
    <source>
        <dbReference type="ARBA" id="ARBA00022692"/>
    </source>
</evidence>
<dbReference type="Gene3D" id="1.20.950.20">
    <property type="entry name" value="Transmembrane di-heme cytochromes, Chain C"/>
    <property type="match status" value="1"/>
</dbReference>
<keyword evidence="5 6" id="KW-0472">Membrane</keyword>
<dbReference type="InterPro" id="IPR011577">
    <property type="entry name" value="Cyt_b561_bac/Ni-Hgenase"/>
</dbReference>
<dbReference type="EMBL" id="AZHW01000126">
    <property type="protein sequence ID" value="ETX02595.1"/>
    <property type="molecule type" value="Genomic_DNA"/>
</dbReference>
<feature type="transmembrane region" description="Helical" evidence="6">
    <location>
        <begin position="213"/>
        <end position="238"/>
    </location>
</feature>
<dbReference type="GO" id="GO:0022904">
    <property type="term" value="P:respiratory electron transport chain"/>
    <property type="evidence" value="ECO:0007669"/>
    <property type="project" value="InterPro"/>
</dbReference>
<dbReference type="GO" id="GO:0020037">
    <property type="term" value="F:heme binding"/>
    <property type="evidence" value="ECO:0007669"/>
    <property type="project" value="TreeGrafter"/>
</dbReference>
<evidence type="ECO:0000313" key="8">
    <source>
        <dbReference type="EMBL" id="ETX02595.1"/>
    </source>
</evidence>
<comment type="subcellular location">
    <subcellularLocation>
        <location evidence="1">Cell membrane</location>
        <topology evidence="1">Multi-pass membrane protein</topology>
    </subcellularLocation>
</comment>
<keyword evidence="4 6" id="KW-1133">Transmembrane helix</keyword>
<feature type="transmembrane region" description="Helical" evidence="6">
    <location>
        <begin position="23"/>
        <end position="44"/>
    </location>
</feature>